<evidence type="ECO:0000256" key="1">
    <source>
        <dbReference type="SAM" id="Phobius"/>
    </source>
</evidence>
<feature type="domain" description="Ketopantoate reductase C-terminal" evidence="3">
    <location>
        <begin position="265"/>
        <end position="363"/>
    </location>
</feature>
<evidence type="ECO:0000259" key="3">
    <source>
        <dbReference type="Pfam" id="PF08546"/>
    </source>
</evidence>
<dbReference type="PANTHER" id="PTHR21708:SF43">
    <property type="entry name" value="KETOPANTOATE REDUCTASE C-TERMINAL DOMAIN-CONTAINING PROTEIN"/>
    <property type="match status" value="1"/>
</dbReference>
<dbReference type="Gene3D" id="1.10.1040.10">
    <property type="entry name" value="N-(1-d-carboxylethyl)-l-norvaline Dehydrogenase, domain 2"/>
    <property type="match status" value="1"/>
</dbReference>
<dbReference type="Pfam" id="PF08546">
    <property type="entry name" value="ApbA_C"/>
    <property type="match status" value="1"/>
</dbReference>
<dbReference type="SUPFAM" id="SSF48179">
    <property type="entry name" value="6-phosphogluconate dehydrogenase C-terminal domain-like"/>
    <property type="match status" value="1"/>
</dbReference>
<sequence>MANETEIKDILLVGFGAVGAIFSLILQRSGLARVTAVARSNFDAVNEHGLHFKSGKYGEVKGWKPYRLVRSVSEATDCPYSYVFVTTKAVPEVLSTSTMLKPLLSSPYADTYAQPTYFLLQNGLNVEVDLYQALKGLGKGEPRIVSTALWIGTNLVEANVVEHGHFDRVTLGMYRYNDFTTKVNTPDEAAIAEDVGGILRAGGSTITIVPDIHRMKYTKNFWNVAFSTYTTLSGYTVPAFFRQPPSDPSVSYSPYVAPITANLISEYTLPAIRSTLRELVLLARSIGYTDTEDGVPSSIVDRLIADVRELHITPESSHKPSMLLDVEKGQPIEVEVILGEVVRMARERGIEVPRIETLYALLLVVQNQILRKISENSDK</sequence>
<dbReference type="Proteomes" id="UP000807353">
    <property type="component" value="Unassembled WGS sequence"/>
</dbReference>
<dbReference type="InterPro" id="IPR008927">
    <property type="entry name" value="6-PGluconate_DH-like_C_sf"/>
</dbReference>
<protein>
    <submittedName>
        <fullName evidence="4">6-phosphogluconate dehydrogenase</fullName>
    </submittedName>
</protein>
<dbReference type="InterPro" id="IPR013332">
    <property type="entry name" value="KPR_N"/>
</dbReference>
<dbReference type="InterPro" id="IPR051402">
    <property type="entry name" value="KPR-Related"/>
</dbReference>
<evidence type="ECO:0000259" key="2">
    <source>
        <dbReference type="Pfam" id="PF02558"/>
    </source>
</evidence>
<gene>
    <name evidence="4" type="ORF">BDZ94DRAFT_1287879</name>
</gene>
<keyword evidence="5" id="KW-1185">Reference proteome</keyword>
<dbReference type="AlphaFoldDB" id="A0A9P5YE26"/>
<dbReference type="InterPro" id="IPR013328">
    <property type="entry name" value="6PGD_dom2"/>
</dbReference>
<dbReference type="Pfam" id="PF02558">
    <property type="entry name" value="ApbA"/>
    <property type="match status" value="1"/>
</dbReference>
<dbReference type="PANTHER" id="PTHR21708">
    <property type="entry name" value="PROBABLE 2-DEHYDROPANTOATE 2-REDUCTASE"/>
    <property type="match status" value="1"/>
</dbReference>
<comment type="caution">
    <text evidence="4">The sequence shown here is derived from an EMBL/GenBank/DDBJ whole genome shotgun (WGS) entry which is preliminary data.</text>
</comment>
<feature type="domain" description="Ketopantoate reductase N-terminal" evidence="2">
    <location>
        <begin position="10"/>
        <end position="174"/>
    </location>
</feature>
<dbReference type="EMBL" id="MU150238">
    <property type="protein sequence ID" value="KAF9467173.1"/>
    <property type="molecule type" value="Genomic_DNA"/>
</dbReference>
<evidence type="ECO:0000313" key="4">
    <source>
        <dbReference type="EMBL" id="KAF9467173.1"/>
    </source>
</evidence>
<accession>A0A9P5YE26</accession>
<keyword evidence="1" id="KW-0472">Membrane</keyword>
<reference evidence="4" key="1">
    <citation type="submission" date="2020-11" db="EMBL/GenBank/DDBJ databases">
        <authorList>
            <consortium name="DOE Joint Genome Institute"/>
            <person name="Ahrendt S."/>
            <person name="Riley R."/>
            <person name="Andreopoulos W."/>
            <person name="Labutti K."/>
            <person name="Pangilinan J."/>
            <person name="Ruiz-Duenas F.J."/>
            <person name="Barrasa J.M."/>
            <person name="Sanchez-Garcia M."/>
            <person name="Camarero S."/>
            <person name="Miyauchi S."/>
            <person name="Serrano A."/>
            <person name="Linde D."/>
            <person name="Babiker R."/>
            <person name="Drula E."/>
            <person name="Ayuso-Fernandez I."/>
            <person name="Pacheco R."/>
            <person name="Padilla G."/>
            <person name="Ferreira P."/>
            <person name="Barriuso J."/>
            <person name="Kellner H."/>
            <person name="Castanera R."/>
            <person name="Alfaro M."/>
            <person name="Ramirez L."/>
            <person name="Pisabarro A.G."/>
            <person name="Kuo A."/>
            <person name="Tritt A."/>
            <person name="Lipzen A."/>
            <person name="He G."/>
            <person name="Yan M."/>
            <person name="Ng V."/>
            <person name="Cullen D."/>
            <person name="Martin F."/>
            <person name="Rosso M.-N."/>
            <person name="Henrissat B."/>
            <person name="Hibbett D."/>
            <person name="Martinez A.T."/>
            <person name="Grigoriev I.V."/>
        </authorList>
    </citation>
    <scope>NUCLEOTIDE SEQUENCE</scope>
    <source>
        <strain evidence="4">CBS 247.69</strain>
    </source>
</reference>
<proteinExistence type="predicted"/>
<keyword evidence="1" id="KW-0812">Transmembrane</keyword>
<dbReference type="GO" id="GO:0005737">
    <property type="term" value="C:cytoplasm"/>
    <property type="evidence" value="ECO:0007669"/>
    <property type="project" value="TreeGrafter"/>
</dbReference>
<organism evidence="4 5">
    <name type="scientific">Collybia nuda</name>
    <dbReference type="NCBI Taxonomy" id="64659"/>
    <lineage>
        <taxon>Eukaryota</taxon>
        <taxon>Fungi</taxon>
        <taxon>Dikarya</taxon>
        <taxon>Basidiomycota</taxon>
        <taxon>Agaricomycotina</taxon>
        <taxon>Agaricomycetes</taxon>
        <taxon>Agaricomycetidae</taxon>
        <taxon>Agaricales</taxon>
        <taxon>Tricholomatineae</taxon>
        <taxon>Clitocybaceae</taxon>
        <taxon>Collybia</taxon>
    </lineage>
</organism>
<evidence type="ECO:0000313" key="5">
    <source>
        <dbReference type="Proteomes" id="UP000807353"/>
    </source>
</evidence>
<feature type="transmembrane region" description="Helical" evidence="1">
    <location>
        <begin position="7"/>
        <end position="26"/>
    </location>
</feature>
<dbReference type="InterPro" id="IPR013752">
    <property type="entry name" value="KPA_reductase"/>
</dbReference>
<name>A0A9P5YE26_9AGAR</name>
<keyword evidence="1" id="KW-1133">Transmembrane helix</keyword>
<dbReference type="Gene3D" id="3.40.50.720">
    <property type="entry name" value="NAD(P)-binding Rossmann-like Domain"/>
    <property type="match status" value="1"/>
</dbReference>
<dbReference type="OrthoDB" id="3609at2759"/>